<reference evidence="1 2" key="1">
    <citation type="submission" date="2014-03" db="EMBL/GenBank/DDBJ databases">
        <title>Genomics of Bifidobacteria.</title>
        <authorList>
            <person name="Ventura M."/>
            <person name="Milani C."/>
            <person name="Lugli G.A."/>
        </authorList>
    </citation>
    <scope>NUCLEOTIDE SEQUENCE [LARGE SCALE GENOMIC DNA]</scope>
    <source>
        <strain evidence="1 2">DSM 23967</strain>
    </source>
</reference>
<evidence type="ECO:0000313" key="1">
    <source>
        <dbReference type="EMBL" id="KFI92788.1"/>
    </source>
</evidence>
<protein>
    <submittedName>
        <fullName evidence="1">Uncharacterized protein</fullName>
    </submittedName>
</protein>
<dbReference type="Proteomes" id="UP000029066">
    <property type="component" value="Unassembled WGS sequence"/>
</dbReference>
<proteinExistence type="predicted"/>
<dbReference type="EMBL" id="JGZN01000007">
    <property type="protein sequence ID" value="KFI92788.1"/>
    <property type="molecule type" value="Genomic_DNA"/>
</dbReference>
<sequence>MAAKKPVKVNAGKGGGVAAKLGAAAVTAIVSAVANPEMWASFLNWLRDQHFSEKLIELISKMHLTKDPLEKISLQCEGVEELIASRSAELSDDAPIESWRAELAKIRRGVEMLEKSPDKDRKKIKSLQQRSKKLWDSAFQAAAE</sequence>
<comment type="caution">
    <text evidence="1">The sequence shown here is derived from an EMBL/GenBank/DDBJ whole genome shotgun (WGS) entry which is preliminary data.</text>
</comment>
<accession>A0A087DB88</accession>
<organism evidence="1 2">
    <name type="scientific">Bifidobacterium saguini DSM 23967</name>
    <dbReference type="NCBI Taxonomy" id="1437607"/>
    <lineage>
        <taxon>Bacteria</taxon>
        <taxon>Bacillati</taxon>
        <taxon>Actinomycetota</taxon>
        <taxon>Actinomycetes</taxon>
        <taxon>Bifidobacteriales</taxon>
        <taxon>Bifidobacteriaceae</taxon>
        <taxon>Bifidobacterium</taxon>
    </lineage>
</organism>
<name>A0A087DB88_9BIFI</name>
<gene>
    <name evidence="1" type="ORF">BISA_0480</name>
</gene>
<dbReference type="STRING" id="1437607.BISA_0480"/>
<evidence type="ECO:0000313" key="2">
    <source>
        <dbReference type="Proteomes" id="UP000029066"/>
    </source>
</evidence>
<dbReference type="AlphaFoldDB" id="A0A087DB88"/>
<dbReference type="OrthoDB" id="3240084at2"/>
<dbReference type="RefSeq" id="WP_033890684.1">
    <property type="nucleotide sequence ID" value="NZ_JDUT01000001.1"/>
</dbReference>